<sequence>MPRRIAEADSSTTRAQPADAAQQPAGPSLALRFSDEVWLRTFAHLDYYALNKVQRVCKKFRRLVQHESLDDTLFHRGPVAGAPGKLKVGMQFALHPHIATFRVLERSRWLSVAAEHMKKAAKKGVDPGRTPWTYPTTREFATSPACTRLKVRPAPEFYNNGEKHSHVLINKKDGGGVTVGDVFTALGTWFDKPAPKDVLQALEYDSIARKRHVANDEMAEDCYWNGWQDPVVKPGEGKRPILSVYLEPIPYGFD</sequence>
<dbReference type="AlphaFoldDB" id="A0A0P9EXV2"/>
<feature type="compositionally biased region" description="Low complexity" evidence="1">
    <location>
        <begin position="15"/>
        <end position="26"/>
    </location>
</feature>
<feature type="region of interest" description="Disordered" evidence="1">
    <location>
        <begin position="1"/>
        <end position="26"/>
    </location>
</feature>
<reference evidence="3 4" key="1">
    <citation type="journal article" date="2015" name="Front. Microbiol.">
        <title>Genome sequence of the plant growth promoting endophytic yeast Rhodotorula graminis WP1.</title>
        <authorList>
            <person name="Firrincieli A."/>
            <person name="Otillar R."/>
            <person name="Salamov A."/>
            <person name="Schmutz J."/>
            <person name="Khan Z."/>
            <person name="Redman R.S."/>
            <person name="Fleck N.D."/>
            <person name="Lindquist E."/>
            <person name="Grigoriev I.V."/>
            <person name="Doty S.L."/>
        </authorList>
    </citation>
    <scope>NUCLEOTIDE SEQUENCE [LARGE SCALE GENOMIC DNA]</scope>
    <source>
        <strain evidence="3 4">WP1</strain>
    </source>
</reference>
<protein>
    <recommendedName>
        <fullName evidence="2">F-box domain-containing protein</fullName>
    </recommendedName>
</protein>
<dbReference type="Gene3D" id="1.20.1280.50">
    <property type="match status" value="1"/>
</dbReference>
<accession>A0A0P9EXV2</accession>
<evidence type="ECO:0000313" key="4">
    <source>
        <dbReference type="Proteomes" id="UP000053890"/>
    </source>
</evidence>
<dbReference type="SUPFAM" id="SSF81383">
    <property type="entry name" value="F-box domain"/>
    <property type="match status" value="1"/>
</dbReference>
<gene>
    <name evidence="3" type="ORF">RHOBADRAFT_56121</name>
</gene>
<dbReference type="Pfam" id="PF00646">
    <property type="entry name" value="F-box"/>
    <property type="match status" value="1"/>
</dbReference>
<feature type="domain" description="F-box" evidence="2">
    <location>
        <begin position="27"/>
        <end position="77"/>
    </location>
</feature>
<dbReference type="PROSITE" id="PS50181">
    <property type="entry name" value="FBOX"/>
    <property type="match status" value="1"/>
</dbReference>
<dbReference type="InterPro" id="IPR036047">
    <property type="entry name" value="F-box-like_dom_sf"/>
</dbReference>
<evidence type="ECO:0000313" key="3">
    <source>
        <dbReference type="EMBL" id="KPV71978.1"/>
    </source>
</evidence>
<evidence type="ECO:0000256" key="1">
    <source>
        <dbReference type="SAM" id="MobiDB-lite"/>
    </source>
</evidence>
<evidence type="ECO:0000259" key="2">
    <source>
        <dbReference type="PROSITE" id="PS50181"/>
    </source>
</evidence>
<dbReference type="InterPro" id="IPR001810">
    <property type="entry name" value="F-box_dom"/>
</dbReference>
<organism evidence="3 4">
    <name type="scientific">Rhodotorula graminis (strain WP1)</name>
    <dbReference type="NCBI Taxonomy" id="578459"/>
    <lineage>
        <taxon>Eukaryota</taxon>
        <taxon>Fungi</taxon>
        <taxon>Dikarya</taxon>
        <taxon>Basidiomycota</taxon>
        <taxon>Pucciniomycotina</taxon>
        <taxon>Microbotryomycetes</taxon>
        <taxon>Sporidiobolales</taxon>
        <taxon>Sporidiobolaceae</taxon>
        <taxon>Rhodotorula</taxon>
    </lineage>
</organism>
<dbReference type="EMBL" id="KQ474089">
    <property type="protein sequence ID" value="KPV71978.1"/>
    <property type="molecule type" value="Genomic_DNA"/>
</dbReference>
<keyword evidence="4" id="KW-1185">Reference proteome</keyword>
<dbReference type="Proteomes" id="UP000053890">
    <property type="component" value="Unassembled WGS sequence"/>
</dbReference>
<dbReference type="RefSeq" id="XP_018268027.1">
    <property type="nucleotide sequence ID" value="XM_018418198.1"/>
</dbReference>
<name>A0A0P9EXV2_RHOGW</name>
<dbReference type="OrthoDB" id="2539743at2759"/>
<dbReference type="InterPro" id="IPR046522">
    <property type="entry name" value="DUF6699"/>
</dbReference>
<proteinExistence type="predicted"/>
<dbReference type="GeneID" id="28978646"/>
<dbReference type="Pfam" id="PF20415">
    <property type="entry name" value="DUF6699"/>
    <property type="match status" value="1"/>
</dbReference>